<keyword evidence="5" id="KW-1185">Reference proteome</keyword>
<sequence>MDGYPLGSLDHNVPYLLVSGLTTSNSELPLQENLKYERKILLKSKLPAAEGADAKALAKYFQLVDEQGKSWAAVGSKTPYRFRIKSVGRTIPLPPRQARLPERTETLESHHILHSPFSPLSPVSSLYPDGLIDAQWVKKHQELVPSVLLCFYTLTTDPTTATLRDNELKNDIGELKAMLAKSGYKTRLAVALIAEQDSTASSLATGLQDRLENIRRGATLDPKSLFYIPPQDSDSELRAVVDSVLTTLYGSAVEYYRDLARHSRKKRSRGIAPPPTVPPTTGTSRTLSIPDWNLRYDFKSGVFAEFRQEYDAAVRFYEQAYGTLLGQDVLDVIPSWSPRWNEARLLSDVISIRCLRVHFWMGMTSLAVKRWQVHRDNIQDFVDRRGHGTGNYGWQAWEARWAMVMADLIEKIQIPGLTNPSPSVYLPPDRSMMAERINPWEHLHHRGYWYRIAARHLGFRRRLAHSIPDDDRVPPEDPTVKEKFGYDTYLCPKPYDEHPLRGHGVNHSQLIIDCLIKAQTQFQSRNQTRTAAEISIECAKEMASTGSWQDVLSLLRPLWEESSFRSGGWVNIAEDFAWLLRRAAVDEGEGDLVVAIDWELMHKRYTQRPNWHYDLSKSLEETTCSSKPEVRISDDQVEAPIVAGWAFMGKESRAGETCVAQLSLKSEAFSNAAPLTFESLRIEFDGALKPIVLEHLPSEEKSEGKINLAALTLEEVFDAESGDLPTMLKGQTDLTLAPGSTLVVEMVIALREAGEVTSSTLQLNYGVESFHLSYTMDLGDLRIPAGWYTRGHNAPRYIRAESHMLHVQPRPPKLEIKYLNSSSQYYVSEPIKLRVQLVNGEDESVSVKLDAHLFGKVVPAFALKANGEEQKVESAEEEARLTEFPIGDLASSSSLDVILTIDPAEEPTSYDLHLRASYHLDSDAATPITQMLPLQLTVVNAFESNYDLNPRLHRDPWPSLFDCDTISSSPDISDDTPTPFRGLSQSWCLMCHFASFALHDLQIVGMELKVLSNLKNARCEIVKQAETPKDGILVAPKTMHEARFDLVTQKVSLDDRHPVPLELGFVIQWRRRHETDGDDDQDDDGAGPVNTTTMYAGNYLVLGSEPRVLASASEIDMGKATRLLLLDITIENPSNHFLTFGLNVEPSDEFAFSGAKQTTMHLLPLSRRALTYRLLPLVRGDFIRPGILVRDKYFQKTLRIIPTEGMKIDKEGLLIWITPMEGEGEGEVEEGRAAVEVEDNDDDDDDETGDSED</sequence>
<dbReference type="InterPro" id="IPR012880">
    <property type="entry name" value="Gryzun"/>
</dbReference>
<evidence type="ECO:0000313" key="5">
    <source>
        <dbReference type="Proteomes" id="UP000775872"/>
    </source>
</evidence>
<reference evidence="5" key="1">
    <citation type="submission" date="2019-06" db="EMBL/GenBank/DDBJ databases">
        <authorList>
            <person name="Broberg M."/>
        </authorList>
    </citation>
    <scope>NUCLEOTIDE SEQUENCE [LARGE SCALE GENOMIC DNA]</scope>
</reference>
<evidence type="ECO:0000256" key="1">
    <source>
        <dbReference type="SAM" id="MobiDB-lite"/>
    </source>
</evidence>
<proteinExistence type="predicted"/>
<reference evidence="4 5" key="2">
    <citation type="submission" date="2021-10" db="EMBL/GenBank/DDBJ databases">
        <authorList>
            <person name="Piombo E."/>
        </authorList>
    </citation>
    <scope>NUCLEOTIDE SEQUENCE [LARGE SCALE GENOMIC DNA]</scope>
</reference>
<dbReference type="Pfam" id="PF07919">
    <property type="entry name" value="Gryzun"/>
    <property type="match status" value="1"/>
</dbReference>
<evidence type="ECO:0008006" key="6">
    <source>
        <dbReference type="Google" id="ProtNLM"/>
    </source>
</evidence>
<dbReference type="Proteomes" id="UP000775872">
    <property type="component" value="Unassembled WGS sequence"/>
</dbReference>
<feature type="region of interest" description="Disordered" evidence="1">
    <location>
        <begin position="264"/>
        <end position="284"/>
    </location>
</feature>
<feature type="compositionally biased region" description="Acidic residues" evidence="1">
    <location>
        <begin position="1236"/>
        <end position="1253"/>
    </location>
</feature>
<feature type="region of interest" description="Disordered" evidence="1">
    <location>
        <begin position="1221"/>
        <end position="1253"/>
    </location>
</feature>
<dbReference type="InterPro" id="IPR021773">
    <property type="entry name" value="TPC11"/>
</dbReference>
<dbReference type="PANTHER" id="PTHR14374">
    <property type="entry name" value="FOIE GRAS"/>
    <property type="match status" value="1"/>
</dbReference>
<feature type="domain" description="Trafficking protein particle complex subunit 11" evidence="3">
    <location>
        <begin position="339"/>
        <end position="602"/>
    </location>
</feature>
<evidence type="ECO:0000259" key="3">
    <source>
        <dbReference type="Pfam" id="PF11817"/>
    </source>
</evidence>
<dbReference type="EMBL" id="CABFOC020000045">
    <property type="protein sequence ID" value="CAH0052805.1"/>
    <property type="molecule type" value="Genomic_DNA"/>
</dbReference>
<feature type="domain" description="Gryzun putative trafficking through Golgi" evidence="2">
    <location>
        <begin position="630"/>
        <end position="1217"/>
    </location>
</feature>
<evidence type="ECO:0000313" key="4">
    <source>
        <dbReference type="EMBL" id="CAH0052805.1"/>
    </source>
</evidence>
<evidence type="ECO:0000259" key="2">
    <source>
        <dbReference type="Pfam" id="PF07919"/>
    </source>
</evidence>
<organism evidence="4 5">
    <name type="scientific">Clonostachys solani</name>
    <dbReference type="NCBI Taxonomy" id="160281"/>
    <lineage>
        <taxon>Eukaryota</taxon>
        <taxon>Fungi</taxon>
        <taxon>Dikarya</taxon>
        <taxon>Ascomycota</taxon>
        <taxon>Pezizomycotina</taxon>
        <taxon>Sordariomycetes</taxon>
        <taxon>Hypocreomycetidae</taxon>
        <taxon>Hypocreales</taxon>
        <taxon>Bionectriaceae</taxon>
        <taxon>Clonostachys</taxon>
    </lineage>
</organism>
<protein>
    <recommendedName>
        <fullName evidence="6">Trafficking protein particle complex subunit 11</fullName>
    </recommendedName>
</protein>
<gene>
    <name evidence="4" type="ORF">CSOL1703_00004672</name>
</gene>
<dbReference type="Pfam" id="PF11817">
    <property type="entry name" value="Foie-gras_1"/>
    <property type="match status" value="1"/>
</dbReference>
<dbReference type="OrthoDB" id="6278596at2759"/>
<comment type="caution">
    <text evidence="4">The sequence shown here is derived from an EMBL/GenBank/DDBJ whole genome shotgun (WGS) entry which is preliminary data.</text>
</comment>
<name>A0A9N9ZCJ6_9HYPO</name>
<dbReference type="AlphaFoldDB" id="A0A9N9ZCJ6"/>
<dbReference type="PANTHER" id="PTHR14374:SF0">
    <property type="entry name" value="TRAFFICKING PROTEIN PARTICLE COMPLEX SUBUNIT 11"/>
    <property type="match status" value="1"/>
</dbReference>
<accession>A0A9N9ZCJ6</accession>